<organism evidence="1">
    <name type="scientific">Arundo donax</name>
    <name type="common">Giant reed</name>
    <name type="synonym">Donax arundinaceus</name>
    <dbReference type="NCBI Taxonomy" id="35708"/>
    <lineage>
        <taxon>Eukaryota</taxon>
        <taxon>Viridiplantae</taxon>
        <taxon>Streptophyta</taxon>
        <taxon>Embryophyta</taxon>
        <taxon>Tracheophyta</taxon>
        <taxon>Spermatophyta</taxon>
        <taxon>Magnoliopsida</taxon>
        <taxon>Liliopsida</taxon>
        <taxon>Poales</taxon>
        <taxon>Poaceae</taxon>
        <taxon>PACMAD clade</taxon>
        <taxon>Arundinoideae</taxon>
        <taxon>Arundineae</taxon>
        <taxon>Arundo</taxon>
    </lineage>
</organism>
<reference evidence="1" key="1">
    <citation type="submission" date="2014-09" db="EMBL/GenBank/DDBJ databases">
        <authorList>
            <person name="Magalhaes I.L.F."/>
            <person name="Oliveira U."/>
            <person name="Santos F.R."/>
            <person name="Vidigal T.H.D.A."/>
            <person name="Brescovit A.D."/>
            <person name="Santos A.J."/>
        </authorList>
    </citation>
    <scope>NUCLEOTIDE SEQUENCE</scope>
    <source>
        <tissue evidence="1">Shoot tissue taken approximately 20 cm above the soil surface</tissue>
    </source>
</reference>
<accession>A0A0A8ZQB8</accession>
<protein>
    <submittedName>
        <fullName evidence="1">Uncharacterized protein</fullName>
    </submittedName>
</protein>
<proteinExistence type="predicted"/>
<sequence length="41" mass="5015">MELTYVKVHFIMHLSLWELLAPLERIYPSLLYSFPLYIFVK</sequence>
<reference evidence="1" key="2">
    <citation type="journal article" date="2015" name="Data Brief">
        <title>Shoot transcriptome of the giant reed, Arundo donax.</title>
        <authorList>
            <person name="Barrero R.A."/>
            <person name="Guerrero F.D."/>
            <person name="Moolhuijzen P."/>
            <person name="Goolsby J.A."/>
            <person name="Tidwell J."/>
            <person name="Bellgard S.E."/>
            <person name="Bellgard M.I."/>
        </authorList>
    </citation>
    <scope>NUCLEOTIDE SEQUENCE</scope>
    <source>
        <tissue evidence="1">Shoot tissue taken approximately 20 cm above the soil surface</tissue>
    </source>
</reference>
<name>A0A0A8ZQB8_ARUDO</name>
<dbReference type="AlphaFoldDB" id="A0A0A8ZQB8"/>
<dbReference type="EMBL" id="GBRH01260873">
    <property type="protein sequence ID" value="JAD37022.1"/>
    <property type="molecule type" value="Transcribed_RNA"/>
</dbReference>
<evidence type="ECO:0000313" key="1">
    <source>
        <dbReference type="EMBL" id="JAD37022.1"/>
    </source>
</evidence>